<evidence type="ECO:0000313" key="3">
    <source>
        <dbReference type="EMBL" id="GAA2117926.1"/>
    </source>
</evidence>
<proteinExistence type="predicted"/>
<accession>A0ABP5JN02</accession>
<keyword evidence="2" id="KW-0812">Transmembrane</keyword>
<feature type="region of interest" description="Disordered" evidence="1">
    <location>
        <begin position="70"/>
        <end position="122"/>
    </location>
</feature>
<keyword evidence="4" id="KW-1185">Reference proteome</keyword>
<name>A0ABP5JN02_9MICC</name>
<feature type="transmembrane region" description="Helical" evidence="2">
    <location>
        <begin position="33"/>
        <end position="53"/>
    </location>
</feature>
<protein>
    <submittedName>
        <fullName evidence="3">Uncharacterized protein</fullName>
    </submittedName>
</protein>
<keyword evidence="2" id="KW-0472">Membrane</keyword>
<dbReference type="Proteomes" id="UP001500166">
    <property type="component" value="Unassembled WGS sequence"/>
</dbReference>
<evidence type="ECO:0000313" key="4">
    <source>
        <dbReference type="Proteomes" id="UP001500166"/>
    </source>
</evidence>
<feature type="compositionally biased region" description="Low complexity" evidence="1">
    <location>
        <begin position="87"/>
        <end position="100"/>
    </location>
</feature>
<sequence length="122" mass="12906">MNMLTTVLLQAATENPAGDLKPGLEPSQVSPGLAGFIATFFLVAVVILLIIDFNRRNRRLRYRAQYAEQRAAEEGVGGYAHARDGQDASADSDADGAARAPKPRTAPGADRGENGGSSAHRD</sequence>
<reference evidence="4" key="1">
    <citation type="journal article" date="2019" name="Int. J. Syst. Evol. Microbiol.">
        <title>The Global Catalogue of Microorganisms (GCM) 10K type strain sequencing project: providing services to taxonomists for standard genome sequencing and annotation.</title>
        <authorList>
            <consortium name="The Broad Institute Genomics Platform"/>
            <consortium name="The Broad Institute Genome Sequencing Center for Infectious Disease"/>
            <person name="Wu L."/>
            <person name="Ma J."/>
        </authorList>
    </citation>
    <scope>NUCLEOTIDE SEQUENCE [LARGE SCALE GENOMIC DNA]</scope>
    <source>
        <strain evidence="4">JCM 15914</strain>
    </source>
</reference>
<keyword evidence="2" id="KW-1133">Transmembrane helix</keyword>
<dbReference type="EMBL" id="BAAAQA010000017">
    <property type="protein sequence ID" value="GAA2117926.1"/>
    <property type="molecule type" value="Genomic_DNA"/>
</dbReference>
<comment type="caution">
    <text evidence="3">The sequence shown here is derived from an EMBL/GenBank/DDBJ whole genome shotgun (WGS) entry which is preliminary data.</text>
</comment>
<gene>
    <name evidence="3" type="ORF">GCM10009824_17680</name>
</gene>
<evidence type="ECO:0000256" key="2">
    <source>
        <dbReference type="SAM" id="Phobius"/>
    </source>
</evidence>
<evidence type="ECO:0000256" key="1">
    <source>
        <dbReference type="SAM" id="MobiDB-lite"/>
    </source>
</evidence>
<organism evidence="3 4">
    <name type="scientific">Kocuria atrinae</name>
    <dbReference type="NCBI Taxonomy" id="592377"/>
    <lineage>
        <taxon>Bacteria</taxon>
        <taxon>Bacillati</taxon>
        <taxon>Actinomycetota</taxon>
        <taxon>Actinomycetes</taxon>
        <taxon>Micrococcales</taxon>
        <taxon>Micrococcaceae</taxon>
        <taxon>Kocuria</taxon>
    </lineage>
</organism>